<sequence length="370" mass="41969">MKLRIAMFGLLLSCAGFASENKIDTLTQWQAEVANTEFSGVIIAAQNGQVVFRDQYGYANREAKRLFTHDTVFDIGSITKQFVGTAITQLAEQNKLQLDSSLEVFFEQVPEDKKHITVHHLLTHNSGLSQNLEHYLYDEVTKRDMIKQALTSKLNTSPGEQYRYSNIGYNLLGAIIEKVTGDEWEKYIRTTLLLPAGLENTGFRGVSYQPISLAINYGRDANFIQRMFSITPKTRSVDHSLAHYYKKPGPRWAMEGAGSFMSNTNDMFKWYLALREGKLISAKSWQLITSKHIHENDALTSHYGYGWAIDSNSRGDKRITYNGSNGYSFAVFNYYPELDGFVFIGSNNIDDFPEQLMAKLDELVITPVIN</sequence>
<organism evidence="3 4">
    <name type="scientific">Pseudoalteromonas phenolica</name>
    <dbReference type="NCBI Taxonomy" id="161398"/>
    <lineage>
        <taxon>Bacteria</taxon>
        <taxon>Pseudomonadati</taxon>
        <taxon>Pseudomonadota</taxon>
        <taxon>Gammaproteobacteria</taxon>
        <taxon>Alteromonadales</taxon>
        <taxon>Pseudoalteromonadaceae</taxon>
        <taxon>Pseudoalteromonas</taxon>
    </lineage>
</organism>
<reference evidence="3 4" key="1">
    <citation type="submission" date="2018-01" db="EMBL/GenBank/DDBJ databases">
        <title>Co-occurrence of chitin degradation, pigmentation and bioactivity in marine Pseudoalteromonas.</title>
        <authorList>
            <person name="Paulsen S."/>
            <person name="Gram L."/>
            <person name="Machado H."/>
        </authorList>
    </citation>
    <scope>NUCLEOTIDE SEQUENCE [LARGE SCALE GENOMIC DNA]</scope>
    <source>
        <strain evidence="3 4">S3898</strain>
    </source>
</reference>
<keyword evidence="1" id="KW-0732">Signal</keyword>
<dbReference type="Pfam" id="PF00144">
    <property type="entry name" value="Beta-lactamase"/>
    <property type="match status" value="1"/>
</dbReference>
<proteinExistence type="predicted"/>
<feature type="signal peptide" evidence="1">
    <location>
        <begin position="1"/>
        <end position="18"/>
    </location>
</feature>
<feature type="domain" description="Beta-lactamase-related" evidence="2">
    <location>
        <begin position="40"/>
        <end position="334"/>
    </location>
</feature>
<evidence type="ECO:0000313" key="4">
    <source>
        <dbReference type="Proteomes" id="UP000291338"/>
    </source>
</evidence>
<evidence type="ECO:0000256" key="1">
    <source>
        <dbReference type="SAM" id="SignalP"/>
    </source>
</evidence>
<dbReference type="InterPro" id="IPR050491">
    <property type="entry name" value="AmpC-like"/>
</dbReference>
<dbReference type="Gene3D" id="3.40.710.10">
    <property type="entry name" value="DD-peptidase/beta-lactamase superfamily"/>
    <property type="match status" value="1"/>
</dbReference>
<protein>
    <submittedName>
        <fullName evidence="3">Serine hydrolase</fullName>
    </submittedName>
</protein>
<evidence type="ECO:0000313" key="3">
    <source>
        <dbReference type="EMBL" id="RZQ51635.1"/>
    </source>
</evidence>
<dbReference type="EMBL" id="PPSX01000086">
    <property type="protein sequence ID" value="RZQ51635.1"/>
    <property type="molecule type" value="Genomic_DNA"/>
</dbReference>
<dbReference type="SUPFAM" id="SSF56601">
    <property type="entry name" value="beta-lactamase/transpeptidase-like"/>
    <property type="match status" value="1"/>
</dbReference>
<evidence type="ECO:0000259" key="2">
    <source>
        <dbReference type="Pfam" id="PF00144"/>
    </source>
</evidence>
<dbReference type="GO" id="GO:0016787">
    <property type="term" value="F:hydrolase activity"/>
    <property type="evidence" value="ECO:0007669"/>
    <property type="project" value="UniProtKB-KW"/>
</dbReference>
<dbReference type="PANTHER" id="PTHR46825:SF9">
    <property type="entry name" value="BETA-LACTAMASE-RELATED DOMAIN-CONTAINING PROTEIN"/>
    <property type="match status" value="1"/>
</dbReference>
<dbReference type="InterPro" id="IPR012338">
    <property type="entry name" value="Beta-lactam/transpept-like"/>
</dbReference>
<feature type="chain" id="PRO_5020465057" evidence="1">
    <location>
        <begin position="19"/>
        <end position="370"/>
    </location>
</feature>
<keyword evidence="3" id="KW-0378">Hydrolase</keyword>
<gene>
    <name evidence="3" type="ORF">C1E23_18425</name>
</gene>
<dbReference type="InterPro" id="IPR001466">
    <property type="entry name" value="Beta-lactam-related"/>
</dbReference>
<dbReference type="RefSeq" id="WP_130256970.1">
    <property type="nucleotide sequence ID" value="NZ_PPSX01000086.1"/>
</dbReference>
<dbReference type="AlphaFoldDB" id="A0A4Q7IJ67"/>
<accession>A0A4Q7IJ67</accession>
<name>A0A4Q7IJ67_9GAMM</name>
<comment type="caution">
    <text evidence="3">The sequence shown here is derived from an EMBL/GenBank/DDBJ whole genome shotgun (WGS) entry which is preliminary data.</text>
</comment>
<dbReference type="PANTHER" id="PTHR46825">
    <property type="entry name" value="D-ALANYL-D-ALANINE-CARBOXYPEPTIDASE/ENDOPEPTIDASE AMPH"/>
    <property type="match status" value="1"/>
</dbReference>
<dbReference type="Proteomes" id="UP000291338">
    <property type="component" value="Unassembled WGS sequence"/>
</dbReference>